<evidence type="ECO:0000259" key="1">
    <source>
        <dbReference type="Pfam" id="PF10536"/>
    </source>
</evidence>
<dbReference type="PANTHER" id="PTHR46033:SF8">
    <property type="entry name" value="PROTEIN MAINTENANCE OF MERISTEMS-LIKE"/>
    <property type="match status" value="1"/>
</dbReference>
<evidence type="ECO:0000313" key="3">
    <source>
        <dbReference type="Proteomes" id="UP001358586"/>
    </source>
</evidence>
<dbReference type="PANTHER" id="PTHR46033">
    <property type="entry name" value="PROTEIN MAIN-LIKE 2"/>
    <property type="match status" value="1"/>
</dbReference>
<dbReference type="Pfam" id="PF10536">
    <property type="entry name" value="PMD"/>
    <property type="match status" value="1"/>
</dbReference>
<organism evidence="2 3">
    <name type="scientific">Gossypium arboreum</name>
    <name type="common">Tree cotton</name>
    <name type="synonym">Gossypium nanking</name>
    <dbReference type="NCBI Taxonomy" id="29729"/>
    <lineage>
        <taxon>Eukaryota</taxon>
        <taxon>Viridiplantae</taxon>
        <taxon>Streptophyta</taxon>
        <taxon>Embryophyta</taxon>
        <taxon>Tracheophyta</taxon>
        <taxon>Spermatophyta</taxon>
        <taxon>Magnoliopsida</taxon>
        <taxon>eudicotyledons</taxon>
        <taxon>Gunneridae</taxon>
        <taxon>Pentapetalae</taxon>
        <taxon>rosids</taxon>
        <taxon>malvids</taxon>
        <taxon>Malvales</taxon>
        <taxon>Malvaceae</taxon>
        <taxon>Malvoideae</taxon>
        <taxon>Gossypium</taxon>
    </lineage>
</organism>
<proteinExistence type="predicted"/>
<reference evidence="2 3" key="1">
    <citation type="submission" date="2023-03" db="EMBL/GenBank/DDBJ databases">
        <title>WGS of Gossypium arboreum.</title>
        <authorList>
            <person name="Yu D."/>
        </authorList>
    </citation>
    <scope>NUCLEOTIDE SEQUENCE [LARGE SCALE GENOMIC DNA]</scope>
    <source>
        <tissue evidence="2">Leaf</tissue>
    </source>
</reference>
<dbReference type="InterPro" id="IPR044824">
    <property type="entry name" value="MAIN-like"/>
</dbReference>
<protein>
    <recommendedName>
        <fullName evidence="1">Aminotransferase-like plant mobile domain-containing protein</fullName>
    </recommendedName>
</protein>
<sequence length="128" mass="14561">MIELRVDLISALVERWRLETHTFHLSCGECTITLEDVTLQLGLPVDGYAVTSFSKVVEPKILCHRLLVDCQLAFVSHQPPVSPIVNRWFTCPTIESSYGCHILRWMLSLLFCSRLTHTQPCGVSTLQY</sequence>
<evidence type="ECO:0000313" key="2">
    <source>
        <dbReference type="EMBL" id="KAK5842488.1"/>
    </source>
</evidence>
<dbReference type="EMBL" id="JARKNE010000002">
    <property type="protein sequence ID" value="KAK5842488.1"/>
    <property type="molecule type" value="Genomic_DNA"/>
</dbReference>
<gene>
    <name evidence="2" type="ORF">PVK06_004852</name>
</gene>
<feature type="domain" description="Aminotransferase-like plant mobile" evidence="1">
    <location>
        <begin position="6"/>
        <end position="114"/>
    </location>
</feature>
<keyword evidence="3" id="KW-1185">Reference proteome</keyword>
<accession>A0ABR0QT50</accession>
<dbReference type="Proteomes" id="UP001358586">
    <property type="component" value="Chromosome 2"/>
</dbReference>
<comment type="caution">
    <text evidence="2">The sequence shown here is derived from an EMBL/GenBank/DDBJ whole genome shotgun (WGS) entry which is preliminary data.</text>
</comment>
<dbReference type="InterPro" id="IPR019557">
    <property type="entry name" value="AminoTfrase-like_pln_mobile"/>
</dbReference>
<name>A0ABR0QT50_GOSAR</name>